<keyword evidence="5" id="KW-0479">Metal-binding</keyword>
<keyword evidence="9" id="KW-0325">Glycoprotein</keyword>
<comment type="cofactor">
    <cofactor evidence="1">
        <name>Zn(2+)</name>
        <dbReference type="ChEBI" id="CHEBI:29105"/>
    </cofactor>
</comment>
<dbReference type="EnsemblMetazoa" id="XM_050661681.1">
    <property type="protein sequence ID" value="XP_050517638.1"/>
    <property type="gene ID" value="LOC114346341"/>
</dbReference>
<dbReference type="SUPFAM" id="SSF56300">
    <property type="entry name" value="Metallo-dependent phosphatases"/>
    <property type="match status" value="1"/>
</dbReference>
<evidence type="ECO:0000256" key="11">
    <source>
        <dbReference type="SAM" id="SignalP"/>
    </source>
</evidence>
<dbReference type="EC" id="3.1.4.12" evidence="10"/>
<evidence type="ECO:0000256" key="5">
    <source>
        <dbReference type="ARBA" id="ARBA00022723"/>
    </source>
</evidence>
<evidence type="ECO:0000256" key="4">
    <source>
        <dbReference type="ARBA" id="ARBA00022525"/>
    </source>
</evidence>
<comment type="function">
    <text evidence="10">Converts sphingomyelin to ceramide.</text>
</comment>
<dbReference type="Proteomes" id="UP001652700">
    <property type="component" value="Unplaced"/>
</dbReference>
<dbReference type="RefSeq" id="XP_050517638.1">
    <property type="nucleotide sequence ID" value="XM_050661681.1"/>
</dbReference>
<dbReference type="Pfam" id="PF19272">
    <property type="entry name" value="ASMase_C"/>
    <property type="match status" value="1"/>
</dbReference>
<feature type="domain" description="Calcineurin-like phosphoesterase" evidence="12">
    <location>
        <begin position="290"/>
        <end position="496"/>
    </location>
</feature>
<proteinExistence type="inferred from homology"/>
<dbReference type="PANTHER" id="PTHR10340">
    <property type="entry name" value="SPHINGOMYELIN PHOSPHODIESTERASE"/>
    <property type="match status" value="1"/>
</dbReference>
<evidence type="ECO:0000256" key="1">
    <source>
        <dbReference type="ARBA" id="ARBA00001947"/>
    </source>
</evidence>
<keyword evidence="6 11" id="KW-0732">Signal</keyword>
<feature type="signal peptide" evidence="11">
    <location>
        <begin position="1"/>
        <end position="20"/>
    </location>
</feature>
<protein>
    <recommendedName>
        <fullName evidence="10">Sphingomyelin phosphodiesterase</fullName>
        <ecNumber evidence="10">3.1.4.12</ecNumber>
    </recommendedName>
</protein>
<evidence type="ECO:0000256" key="7">
    <source>
        <dbReference type="ARBA" id="ARBA00022801"/>
    </source>
</evidence>
<evidence type="ECO:0000259" key="13">
    <source>
        <dbReference type="Pfam" id="PF19272"/>
    </source>
</evidence>
<name>A0ABM5L5C2_DIAVI</name>
<dbReference type="Gene3D" id="3.60.21.10">
    <property type="match status" value="1"/>
</dbReference>
<feature type="domain" description="Sphingomyelin phosphodiesterase C-terminal" evidence="13">
    <location>
        <begin position="522"/>
        <end position="632"/>
    </location>
</feature>
<keyword evidence="10" id="KW-0326">Glycosidase</keyword>
<accession>A0ABM5L5C2</accession>
<keyword evidence="8" id="KW-0862">Zinc</keyword>
<dbReference type="InterPro" id="IPR011160">
    <property type="entry name" value="Sphingomy_PDE"/>
</dbReference>
<dbReference type="PANTHER" id="PTHR10340:SF29">
    <property type="entry name" value="SPHINGOMYELIN PHOSPHODIESTERASE"/>
    <property type="match status" value="1"/>
</dbReference>
<keyword evidence="7 10" id="KW-0378">Hydrolase</keyword>
<comment type="catalytic activity">
    <reaction evidence="10">
        <text>a sphingomyelin + H2O = phosphocholine + an N-acylsphing-4-enine + H(+)</text>
        <dbReference type="Rhea" id="RHEA:19253"/>
        <dbReference type="ChEBI" id="CHEBI:15377"/>
        <dbReference type="ChEBI" id="CHEBI:15378"/>
        <dbReference type="ChEBI" id="CHEBI:17636"/>
        <dbReference type="ChEBI" id="CHEBI:52639"/>
        <dbReference type="ChEBI" id="CHEBI:295975"/>
        <dbReference type="EC" id="3.1.4.12"/>
    </reaction>
</comment>
<evidence type="ECO:0000259" key="12">
    <source>
        <dbReference type="Pfam" id="PF00149"/>
    </source>
</evidence>
<dbReference type="Pfam" id="PF00149">
    <property type="entry name" value="Metallophos"/>
    <property type="match status" value="1"/>
</dbReference>
<evidence type="ECO:0000313" key="14">
    <source>
        <dbReference type="EnsemblMetazoa" id="XP_050517638.1"/>
    </source>
</evidence>
<comment type="subcellular location">
    <subcellularLocation>
        <location evidence="2">Secreted</location>
    </subcellularLocation>
</comment>
<sequence>MKWSHIGLLSIAVLVNSAWSQGVENEALHGNSPSLNGTIDVSSLDGMPDVDSSLIGSEPFDRNRPITDGEIKRIQREFAKLIGLRRYQEIAPIRFRNLLRDILEIPVMKLFSIHSSCDMCKELVNIIHGRGYANSKVAEFICQVYYLMANLSFPTFCSAMEKQNLPVLEYVFYNMWNRNVSKKVDPELVCAIVLQTENCTYPKAALSWTTQIPRKIPKYPKHEKDPNKRTLKILHLTGPHISYDYEENGAVDCGAPLCCKNGLGENKTNGRKAGHWGEYTCDIPKWLFGDTLEQISKNHKNLDFIYFTGGIKDHTHWKSSTYTQQADIIFHTFKTLIESFPEIPVFPVIGNHEPSLPNQFAPNLPDIYSKGLSNKMLYVDFAAFSQSWLHENTLKTIQSQGYYAHTVSGRLKVIGLNNNVCYKFNWWLLLQTRFIDEQLQFLVRELEKSERYEQYVHILTHLPVGNNDCIQPWEASYTKIVERYAHIIKGQFYGHTGTDGFKIFYDTYSRPINAAFNGANLSPYQNSNPAYKIVHVHPDTMDVVDIETHYFNLTEANLSPNKSPNWKKLYAMKEAYDLSDLSPKSLNDLVDVLFTDTDLMINYWKYSVRLADPSLNELCNLNCRHKIRCKIVTTISGQPKRRRCK</sequence>
<evidence type="ECO:0000313" key="15">
    <source>
        <dbReference type="Proteomes" id="UP001652700"/>
    </source>
</evidence>
<dbReference type="CDD" id="cd00842">
    <property type="entry name" value="MPP_ASMase"/>
    <property type="match status" value="1"/>
</dbReference>
<dbReference type="PIRSF" id="PIRSF000948">
    <property type="entry name" value="Sphingomy_PDE"/>
    <property type="match status" value="1"/>
</dbReference>
<dbReference type="InterPro" id="IPR041805">
    <property type="entry name" value="ASMase/PPN1_MPP"/>
</dbReference>
<organism evidence="14 15">
    <name type="scientific">Diabrotica virgifera virgifera</name>
    <name type="common">western corn rootworm</name>
    <dbReference type="NCBI Taxonomy" id="50390"/>
    <lineage>
        <taxon>Eukaryota</taxon>
        <taxon>Metazoa</taxon>
        <taxon>Ecdysozoa</taxon>
        <taxon>Arthropoda</taxon>
        <taxon>Hexapoda</taxon>
        <taxon>Insecta</taxon>
        <taxon>Pterygota</taxon>
        <taxon>Neoptera</taxon>
        <taxon>Endopterygota</taxon>
        <taxon>Coleoptera</taxon>
        <taxon>Polyphaga</taxon>
        <taxon>Cucujiformia</taxon>
        <taxon>Chrysomeloidea</taxon>
        <taxon>Chrysomelidae</taxon>
        <taxon>Galerucinae</taxon>
        <taxon>Diabroticina</taxon>
        <taxon>Diabroticites</taxon>
        <taxon>Diabrotica</taxon>
    </lineage>
</organism>
<evidence type="ECO:0000256" key="9">
    <source>
        <dbReference type="ARBA" id="ARBA00023180"/>
    </source>
</evidence>
<feature type="chain" id="PRO_5045864650" description="Sphingomyelin phosphodiesterase" evidence="11">
    <location>
        <begin position="21"/>
        <end position="645"/>
    </location>
</feature>
<evidence type="ECO:0000256" key="3">
    <source>
        <dbReference type="ARBA" id="ARBA00008234"/>
    </source>
</evidence>
<keyword evidence="15" id="KW-1185">Reference proteome</keyword>
<evidence type="ECO:0000256" key="2">
    <source>
        <dbReference type="ARBA" id="ARBA00004613"/>
    </source>
</evidence>
<keyword evidence="4" id="KW-0964">Secreted</keyword>
<dbReference type="InterPro" id="IPR029052">
    <property type="entry name" value="Metallo-depent_PP-like"/>
</dbReference>
<dbReference type="InterPro" id="IPR045473">
    <property type="entry name" value="ASM_C"/>
</dbReference>
<dbReference type="InterPro" id="IPR004843">
    <property type="entry name" value="Calcineurin-like_PHP"/>
</dbReference>
<reference evidence="14" key="1">
    <citation type="submission" date="2025-05" db="UniProtKB">
        <authorList>
            <consortium name="EnsemblMetazoa"/>
        </authorList>
    </citation>
    <scope>IDENTIFICATION</scope>
</reference>
<comment type="similarity">
    <text evidence="3 10">Belongs to the acid sphingomyelinase family.</text>
</comment>
<evidence type="ECO:0000256" key="8">
    <source>
        <dbReference type="ARBA" id="ARBA00022833"/>
    </source>
</evidence>
<evidence type="ECO:0000256" key="6">
    <source>
        <dbReference type="ARBA" id="ARBA00022729"/>
    </source>
</evidence>
<evidence type="ECO:0000256" key="10">
    <source>
        <dbReference type="PIRNR" id="PIRNR000948"/>
    </source>
</evidence>
<dbReference type="GeneID" id="114346341"/>